<dbReference type="EMBL" id="MCFN01000042">
    <property type="protein sequence ID" value="OXB67238.1"/>
    <property type="molecule type" value="Genomic_DNA"/>
</dbReference>
<evidence type="ECO:0000256" key="7">
    <source>
        <dbReference type="SAM" id="Coils"/>
    </source>
</evidence>
<comment type="caution">
    <text evidence="10">The sequence shown here is derived from an EMBL/GenBank/DDBJ whole genome shotgun (WGS) entry which is preliminary data.</text>
</comment>
<reference evidence="10 11" key="1">
    <citation type="submission" date="2016-07" db="EMBL/GenBank/DDBJ databases">
        <title>Disparate Historic Effective Population Sizes Predicted by Modern Levels of Genome Diversity for the Scaled Quail (Callipepla squamata) and the Northern Bobwhite (Colinus virginianus): Inferences from First and Second Generation Draft Genome Assemblies for Sympatric New World Quail.</title>
        <authorList>
            <person name="Oldeschulte D.L."/>
            <person name="Halley Y.A."/>
            <person name="Bhattarai E.K."/>
            <person name="Brashear W.A."/>
            <person name="Hill J."/>
            <person name="Metz R.P."/>
            <person name="Johnson C.D."/>
            <person name="Rollins D."/>
            <person name="Peterson M.J."/>
            <person name="Bickhart D.M."/>
            <person name="Decker J.E."/>
            <person name="Seabury C.M."/>
        </authorList>
    </citation>
    <scope>NUCLEOTIDE SEQUENCE [LARGE SCALE GENOMIC DNA]</scope>
    <source>
        <strain evidence="10 11">Texas</strain>
        <tissue evidence="10">Leg muscle</tissue>
    </source>
</reference>
<protein>
    <recommendedName>
        <fullName evidence="9">Photolyase/cryptochrome alpha/beta domain-containing protein</fullName>
    </recommendedName>
</protein>
<dbReference type="InterPro" id="IPR006050">
    <property type="entry name" value="DNA_photolyase_N"/>
</dbReference>
<feature type="binding site" evidence="5">
    <location>
        <begin position="385"/>
        <end position="387"/>
    </location>
    <ligand>
        <name>FAD</name>
        <dbReference type="ChEBI" id="CHEBI:57692"/>
    </ligand>
</feature>
<sequence>MQHRTIHLFRKGLRLHDNPALLAALQSSEVVYPVYILDRAFMTSVMRIGALRWHFLLQSLEDLRSSLCQLGSCLLVIQGEYVEVVRDHVQKWNITQVTLDAEVEPFYKEMEANIRGLGEELGFQVLSLVGHSLYNTQRILELNGGTPPLTYKRFLHILSLLGDPEVPVRNLTAEDFQRCSPPELGLAEHYGVPLPTDLKIPPESISPWRGGESEGLQRLEQHLANQGWVASFTKPKTVPNSLLPSTTGLSPYFSMGCLSVRSFFYRLSNIYAQAKHHSLPPVSLQGQLLWREFFYTVASATPNFTKMAGNPICLQIRWYEDAEKLHKWKTAQTGFPWIDAIMTQLRQEGWIHHLARHAAACFLTRGDLWISWEEGMKVFEELLLDADYSINAGNWMWLSASAFFHQYTRIFCPVRFGRRTDPEGQYIRKYLPILKNFPSKYIYEPWTASEEEQKQAGCIIGQDYPFPMVDHKEASSHNLQLMKQVREEQYRTAQLTRGPSDGQQCQHSPMKWIVQEGPQLPAPCLIPVKSSNNMASKILKTLSDMKNMENNALVMYNGKETSKLIDSTEVTKISSKVVNLVLSKSKGMTLLQKDPITSLVVPSVEEQSSTLNQGKSLPVTKSTSSGVTPVTVLGMQENTCQEGKEMIHSPEAARAVLPQSKQERAFSEDWQKEERVYLKKIPLTISCEKPDERVCSSNSLKKKNDSCPSSSLDVPITDQHQECIKGEKIVLDQQEDLSKKRKTKSPLTDGKKRRKISVKSATSSSTEDRGPSSVTLDRDISSPPVLLQQNLDETIRDEKIKRLKQLLREREAALEEIRKKNASHLKY</sequence>
<dbReference type="SUPFAM" id="SSF52425">
    <property type="entry name" value="Cryptochrome/photolyase, N-terminal domain"/>
    <property type="match status" value="1"/>
</dbReference>
<dbReference type="Gene3D" id="1.10.579.10">
    <property type="entry name" value="DNA Cyclobutane Dipyrimidine Photolyase, subunit A, domain 3"/>
    <property type="match status" value="1"/>
</dbReference>
<feature type="domain" description="Photolyase/cryptochrome alpha/beta" evidence="9">
    <location>
        <begin position="3"/>
        <end position="133"/>
    </location>
</feature>
<evidence type="ECO:0000256" key="6">
    <source>
        <dbReference type="PIRSR" id="PIRSR602081-2"/>
    </source>
</evidence>
<feature type="site" description="Electron transfer via tryptophanyl radical" evidence="6">
    <location>
        <position position="372"/>
    </location>
</feature>
<dbReference type="Proteomes" id="UP000198323">
    <property type="component" value="Unassembled WGS sequence"/>
</dbReference>
<evidence type="ECO:0000259" key="9">
    <source>
        <dbReference type="PROSITE" id="PS51645"/>
    </source>
</evidence>
<evidence type="ECO:0000256" key="2">
    <source>
        <dbReference type="ARBA" id="ARBA00022630"/>
    </source>
</evidence>
<feature type="compositionally biased region" description="Basic and acidic residues" evidence="8">
    <location>
        <begin position="766"/>
        <end position="780"/>
    </location>
</feature>
<accession>A0A226NIS5</accession>
<evidence type="ECO:0000313" key="10">
    <source>
        <dbReference type="EMBL" id="OXB67238.1"/>
    </source>
</evidence>
<name>A0A226NIS5_CALSU</name>
<keyword evidence="2 5" id="KW-0285">Flavoprotein</keyword>
<keyword evidence="7" id="KW-0175">Coiled coil</keyword>
<evidence type="ECO:0000256" key="1">
    <source>
        <dbReference type="ARBA" id="ARBA00005862"/>
    </source>
</evidence>
<comment type="cofactor">
    <cofactor evidence="5">
        <name>FAD</name>
        <dbReference type="ChEBI" id="CHEBI:57692"/>
    </cofactor>
    <text evidence="5">Binds 1 FAD per subunit.</text>
</comment>
<keyword evidence="4" id="KW-0157">Chromophore</keyword>
<feature type="region of interest" description="Disordered" evidence="8">
    <location>
        <begin position="694"/>
        <end position="714"/>
    </location>
</feature>
<dbReference type="STRING" id="9009.A0A226NIS5"/>
<dbReference type="Gene3D" id="1.25.40.80">
    <property type="match status" value="1"/>
</dbReference>
<dbReference type="Pfam" id="PF15741">
    <property type="entry name" value="LRIF1"/>
    <property type="match status" value="2"/>
</dbReference>
<dbReference type="SUPFAM" id="SSF48173">
    <property type="entry name" value="Cryptochrome/photolyase FAD-binding domain"/>
    <property type="match status" value="1"/>
</dbReference>
<proteinExistence type="inferred from homology"/>
<dbReference type="FunFam" id="1.10.579.10:FF:000001">
    <property type="entry name" value="Cryptochrome 1"/>
    <property type="match status" value="1"/>
</dbReference>
<feature type="binding site" evidence="5">
    <location>
        <begin position="246"/>
        <end position="250"/>
    </location>
    <ligand>
        <name>FAD</name>
        <dbReference type="ChEBI" id="CHEBI:57692"/>
    </ligand>
</feature>
<keyword evidence="11" id="KW-1185">Reference proteome</keyword>
<feature type="site" description="Electron transfer via tryptophanyl radical" evidence="6">
    <location>
        <position position="395"/>
    </location>
</feature>
<keyword evidence="3 5" id="KW-0274">FAD</keyword>
<dbReference type="PANTHER" id="PTHR11455">
    <property type="entry name" value="CRYPTOCHROME"/>
    <property type="match status" value="1"/>
</dbReference>
<evidence type="ECO:0000256" key="3">
    <source>
        <dbReference type="ARBA" id="ARBA00022827"/>
    </source>
</evidence>
<evidence type="ECO:0000313" key="11">
    <source>
        <dbReference type="Proteomes" id="UP000198323"/>
    </source>
</evidence>
<feature type="site" description="Electron transfer via tryptophanyl radical" evidence="6">
    <location>
        <position position="318"/>
    </location>
</feature>
<dbReference type="OrthoDB" id="435881at2759"/>
<dbReference type="InterPro" id="IPR026191">
    <property type="entry name" value="LRIF1"/>
</dbReference>
<evidence type="ECO:0000256" key="8">
    <source>
        <dbReference type="SAM" id="MobiDB-lite"/>
    </source>
</evidence>
<dbReference type="PANTHER" id="PTHR11455:SF63">
    <property type="entry name" value="PHOTOLYASE_CRYPTOCHROME ALPHA_BETA DOMAIN-CONTAINING PROTEIN"/>
    <property type="match status" value="1"/>
</dbReference>
<comment type="similarity">
    <text evidence="1">Belongs to the DNA photolyase class-1 family.</text>
</comment>
<dbReference type="GO" id="GO:0003677">
    <property type="term" value="F:DNA binding"/>
    <property type="evidence" value="ECO:0007669"/>
    <property type="project" value="TreeGrafter"/>
</dbReference>
<dbReference type="Pfam" id="PF03441">
    <property type="entry name" value="FAD_binding_7"/>
    <property type="match status" value="1"/>
</dbReference>
<dbReference type="AlphaFoldDB" id="A0A226NIS5"/>
<dbReference type="InterPro" id="IPR014729">
    <property type="entry name" value="Rossmann-like_a/b/a_fold"/>
</dbReference>
<dbReference type="GO" id="GO:0032922">
    <property type="term" value="P:circadian regulation of gene expression"/>
    <property type="evidence" value="ECO:0007669"/>
    <property type="project" value="TreeGrafter"/>
</dbReference>
<dbReference type="InterPro" id="IPR036155">
    <property type="entry name" value="Crypto/Photolyase_N_sf"/>
</dbReference>
<dbReference type="GO" id="GO:0045892">
    <property type="term" value="P:negative regulation of DNA-templated transcription"/>
    <property type="evidence" value="ECO:0007669"/>
    <property type="project" value="TreeGrafter"/>
</dbReference>
<feature type="binding site" evidence="5">
    <location>
        <begin position="287"/>
        <end position="294"/>
    </location>
    <ligand>
        <name>FAD</name>
        <dbReference type="ChEBI" id="CHEBI:57692"/>
    </ligand>
</feature>
<dbReference type="PROSITE" id="PS51645">
    <property type="entry name" value="PHR_CRY_ALPHA_BETA"/>
    <property type="match status" value="1"/>
</dbReference>
<dbReference type="GO" id="GO:0071949">
    <property type="term" value="F:FAD binding"/>
    <property type="evidence" value="ECO:0007669"/>
    <property type="project" value="TreeGrafter"/>
</dbReference>
<organism evidence="10 11">
    <name type="scientific">Callipepla squamata</name>
    <name type="common">Scaled quail</name>
    <dbReference type="NCBI Taxonomy" id="9009"/>
    <lineage>
        <taxon>Eukaryota</taxon>
        <taxon>Metazoa</taxon>
        <taxon>Chordata</taxon>
        <taxon>Craniata</taxon>
        <taxon>Vertebrata</taxon>
        <taxon>Euteleostomi</taxon>
        <taxon>Archelosauria</taxon>
        <taxon>Archosauria</taxon>
        <taxon>Dinosauria</taxon>
        <taxon>Saurischia</taxon>
        <taxon>Theropoda</taxon>
        <taxon>Coelurosauria</taxon>
        <taxon>Aves</taxon>
        <taxon>Neognathae</taxon>
        <taxon>Galloanserae</taxon>
        <taxon>Galliformes</taxon>
        <taxon>Odontophoridae</taxon>
        <taxon>Callipepla</taxon>
    </lineage>
</organism>
<dbReference type="GO" id="GO:0005634">
    <property type="term" value="C:nucleus"/>
    <property type="evidence" value="ECO:0007669"/>
    <property type="project" value="TreeGrafter"/>
</dbReference>
<dbReference type="Pfam" id="PF00875">
    <property type="entry name" value="DNA_photolyase"/>
    <property type="match status" value="1"/>
</dbReference>
<dbReference type="GO" id="GO:0043153">
    <property type="term" value="P:entrainment of circadian clock by photoperiod"/>
    <property type="evidence" value="ECO:0007669"/>
    <property type="project" value="TreeGrafter"/>
</dbReference>
<evidence type="ECO:0000256" key="5">
    <source>
        <dbReference type="PIRSR" id="PIRSR602081-1"/>
    </source>
</evidence>
<feature type="region of interest" description="Disordered" evidence="8">
    <location>
        <begin position="735"/>
        <end position="781"/>
    </location>
</feature>
<gene>
    <name evidence="10" type="ORF">ASZ78_015879</name>
</gene>
<dbReference type="Gene3D" id="3.40.50.620">
    <property type="entry name" value="HUPs"/>
    <property type="match status" value="1"/>
</dbReference>
<dbReference type="InterPro" id="IPR036134">
    <property type="entry name" value="Crypto/Photolyase_FAD-like_sf"/>
</dbReference>
<dbReference type="InterPro" id="IPR005101">
    <property type="entry name" value="Cryptochr/Photolyase_FAD-bd"/>
</dbReference>
<dbReference type="GO" id="GO:0042974">
    <property type="term" value="F:nuclear retinoic acid receptor binding"/>
    <property type="evidence" value="ECO:0007669"/>
    <property type="project" value="InterPro"/>
</dbReference>
<dbReference type="GO" id="GO:0005737">
    <property type="term" value="C:cytoplasm"/>
    <property type="evidence" value="ECO:0007669"/>
    <property type="project" value="TreeGrafter"/>
</dbReference>
<evidence type="ECO:0000256" key="4">
    <source>
        <dbReference type="ARBA" id="ARBA00022991"/>
    </source>
</evidence>
<dbReference type="FunFam" id="3.40.50.620:FF:000278">
    <property type="entry name" value="(6-4)DNA photolyase"/>
    <property type="match status" value="1"/>
</dbReference>
<feature type="coiled-coil region" evidence="7">
    <location>
        <begin position="796"/>
        <end position="823"/>
    </location>
</feature>
<dbReference type="InterPro" id="IPR002081">
    <property type="entry name" value="Cryptochrome/DNA_photolyase_1"/>
</dbReference>